<dbReference type="Proteomes" id="UP000185739">
    <property type="component" value="Chromosome"/>
</dbReference>
<keyword evidence="3" id="KW-1005">Bacterial flagellum biogenesis</keyword>
<keyword evidence="6" id="KW-0969">Cilium</keyword>
<sequence length="127" mass="14172">MRDLQPVVLAGYAALLRHCAQMLAAARADDWARLLAYESAYVDTVERLGHIEAGLNLDAAGQQSKAELLERILEHDFEIRERLLARREELGRLISAAERGHVAGRAYRSQQPLALPEEYAEPLPGMP</sequence>
<keyword evidence="2" id="KW-0963">Cytoplasm</keyword>
<dbReference type="STRING" id="96773.Tchl_0418"/>
<dbReference type="Gene3D" id="1.20.58.380">
    <property type="entry name" value="Flagellar protein flit"/>
    <property type="match status" value="1"/>
</dbReference>
<name>A0A1L6F9D0_9RHOO</name>
<dbReference type="AlphaFoldDB" id="A0A1L6F9D0"/>
<evidence type="ECO:0000256" key="2">
    <source>
        <dbReference type="ARBA" id="ARBA00022490"/>
    </source>
</evidence>
<evidence type="ECO:0000256" key="3">
    <source>
        <dbReference type="ARBA" id="ARBA00022795"/>
    </source>
</evidence>
<keyword evidence="7" id="KW-1185">Reference proteome</keyword>
<dbReference type="Pfam" id="PF05400">
    <property type="entry name" value="FliT"/>
    <property type="match status" value="1"/>
</dbReference>
<dbReference type="GO" id="GO:0044781">
    <property type="term" value="P:bacterial-type flagellum organization"/>
    <property type="evidence" value="ECO:0007669"/>
    <property type="project" value="UniProtKB-KW"/>
</dbReference>
<organism evidence="6 7">
    <name type="scientific">Thauera chlorobenzoica</name>
    <dbReference type="NCBI Taxonomy" id="96773"/>
    <lineage>
        <taxon>Bacteria</taxon>
        <taxon>Pseudomonadati</taxon>
        <taxon>Pseudomonadota</taxon>
        <taxon>Betaproteobacteria</taxon>
        <taxon>Rhodocyclales</taxon>
        <taxon>Zoogloeaceae</taxon>
        <taxon>Thauera</taxon>
    </lineage>
</organism>
<reference evidence="6 7" key="1">
    <citation type="submission" date="2016-12" db="EMBL/GenBank/DDBJ databases">
        <title>Complete genome sequence of Thauera chlorobenzoica, a Betaproteobacterium degrading haloaromatics anaerobically to CO2 and halides.</title>
        <authorList>
            <person name="Goris T."/>
            <person name="Mergelsberg M."/>
            <person name="Boll M."/>
        </authorList>
    </citation>
    <scope>NUCLEOTIDE SEQUENCE [LARGE SCALE GENOMIC DNA]</scope>
    <source>
        <strain evidence="6 7">3CB1</strain>
    </source>
</reference>
<evidence type="ECO:0000256" key="1">
    <source>
        <dbReference type="ARBA" id="ARBA00004514"/>
    </source>
</evidence>
<dbReference type="InterPro" id="IPR008622">
    <property type="entry name" value="FliT"/>
</dbReference>
<evidence type="ECO:0000313" key="7">
    <source>
        <dbReference type="Proteomes" id="UP000185739"/>
    </source>
</evidence>
<gene>
    <name evidence="6" type="ORF">Tchl_0418</name>
</gene>
<accession>A0A1L6F9D0</accession>
<evidence type="ECO:0000313" key="6">
    <source>
        <dbReference type="EMBL" id="APR03290.1"/>
    </source>
</evidence>
<evidence type="ECO:0000256" key="4">
    <source>
        <dbReference type="ARBA" id="ARBA00023186"/>
    </source>
</evidence>
<comment type="subcellular location">
    <subcellularLocation>
        <location evidence="1">Cytoplasm</location>
        <location evidence="1">Cytosol</location>
    </subcellularLocation>
</comment>
<proteinExistence type="predicted"/>
<keyword evidence="4" id="KW-0143">Chaperone</keyword>
<protein>
    <recommendedName>
        <fullName evidence="5">Flagellar protein FliT</fullName>
    </recommendedName>
</protein>
<keyword evidence="6" id="KW-0282">Flagellum</keyword>
<dbReference type="EMBL" id="CP018839">
    <property type="protein sequence ID" value="APR03290.1"/>
    <property type="molecule type" value="Genomic_DNA"/>
</dbReference>
<dbReference type="KEGG" id="tcl:Tchl_0418"/>
<evidence type="ECO:0000256" key="5">
    <source>
        <dbReference type="ARBA" id="ARBA00093797"/>
    </source>
</evidence>
<keyword evidence="6" id="KW-0966">Cell projection</keyword>